<accession>A0A839F021</accession>
<dbReference type="RefSeq" id="WP_182529863.1">
    <property type="nucleotide sequence ID" value="NZ_JACGXL010000001.1"/>
</dbReference>
<dbReference type="Proteomes" id="UP000550401">
    <property type="component" value="Unassembled WGS sequence"/>
</dbReference>
<evidence type="ECO:0000313" key="2">
    <source>
        <dbReference type="EMBL" id="MBA8886818.1"/>
    </source>
</evidence>
<keyword evidence="1" id="KW-1133">Transmembrane helix</keyword>
<reference evidence="2 3" key="1">
    <citation type="submission" date="2020-07" db="EMBL/GenBank/DDBJ databases">
        <title>Genomic Encyclopedia of Type Strains, Phase IV (KMG-V): Genome sequencing to study the core and pangenomes of soil and plant-associated prokaryotes.</title>
        <authorList>
            <person name="Whitman W."/>
        </authorList>
    </citation>
    <scope>NUCLEOTIDE SEQUENCE [LARGE SCALE GENOMIC DNA]</scope>
    <source>
        <strain evidence="2 3">RH2WT43</strain>
    </source>
</reference>
<keyword evidence="1" id="KW-0472">Membrane</keyword>
<feature type="transmembrane region" description="Helical" evidence="1">
    <location>
        <begin position="102"/>
        <end position="123"/>
    </location>
</feature>
<feature type="transmembrane region" description="Helical" evidence="1">
    <location>
        <begin position="47"/>
        <end position="78"/>
    </location>
</feature>
<proteinExistence type="predicted"/>
<comment type="caution">
    <text evidence="2">The sequence shown here is derived from an EMBL/GenBank/DDBJ whole genome shotgun (WGS) entry which is preliminary data.</text>
</comment>
<keyword evidence="3" id="KW-1185">Reference proteome</keyword>
<evidence type="ECO:0000256" key="1">
    <source>
        <dbReference type="SAM" id="Phobius"/>
    </source>
</evidence>
<name>A0A839F021_9GAMM</name>
<feature type="transmembrane region" description="Helical" evidence="1">
    <location>
        <begin position="12"/>
        <end position="35"/>
    </location>
</feature>
<gene>
    <name evidence="2" type="ORF">FHW12_001009</name>
</gene>
<evidence type="ECO:0000313" key="3">
    <source>
        <dbReference type="Proteomes" id="UP000550401"/>
    </source>
</evidence>
<keyword evidence="1" id="KW-0812">Transmembrane</keyword>
<protein>
    <submittedName>
        <fullName evidence="2">Uncharacterized protein</fullName>
    </submittedName>
</protein>
<dbReference type="AlphaFoldDB" id="A0A839F021"/>
<sequence>MNDAVSGSGLVLPGVLAALFACSLAPIFWPAAVAVRRRPTLPRRGLFVFVVAALCHGTLGVLAALIVLPVSALLVYVVPQVEAAGAHSGEPIASIARLVAEYWWIAYGPALVVLAGTMTRWLAARWTRIVSAMAS</sequence>
<organism evidence="2 3">
    <name type="scientific">Dokdonella fugitiva</name>
    <dbReference type="NCBI Taxonomy" id="328517"/>
    <lineage>
        <taxon>Bacteria</taxon>
        <taxon>Pseudomonadati</taxon>
        <taxon>Pseudomonadota</taxon>
        <taxon>Gammaproteobacteria</taxon>
        <taxon>Lysobacterales</taxon>
        <taxon>Rhodanobacteraceae</taxon>
        <taxon>Dokdonella</taxon>
    </lineage>
</organism>
<dbReference type="EMBL" id="JACGXL010000001">
    <property type="protein sequence ID" value="MBA8886818.1"/>
    <property type="molecule type" value="Genomic_DNA"/>
</dbReference>